<feature type="compositionally biased region" description="Low complexity" evidence="1">
    <location>
        <begin position="302"/>
        <end position="311"/>
    </location>
</feature>
<feature type="compositionally biased region" description="Polar residues" evidence="1">
    <location>
        <begin position="238"/>
        <end position="248"/>
    </location>
</feature>
<feature type="compositionally biased region" description="Basic and acidic residues" evidence="1">
    <location>
        <begin position="66"/>
        <end position="81"/>
    </location>
</feature>
<name>A0A5M3YLG6_ASPTE</name>
<feature type="compositionally biased region" description="Basic residues" evidence="1">
    <location>
        <begin position="715"/>
        <end position="727"/>
    </location>
</feature>
<feature type="compositionally biased region" description="Polar residues" evidence="1">
    <location>
        <begin position="20"/>
        <end position="31"/>
    </location>
</feature>
<dbReference type="PANTHER" id="PTHR28122:SF1">
    <property type="entry name" value="E3 UBIQUITIN-PROTEIN LIGASE SUBSTRATE RECEPTOR MMS22"/>
    <property type="match status" value="1"/>
</dbReference>
<dbReference type="PANTHER" id="PTHR28122">
    <property type="entry name" value="E3 UBIQUITIN-PROTEIN LIGASE SUBSTRATE RECEPTOR MMS22"/>
    <property type="match status" value="1"/>
</dbReference>
<feature type="compositionally biased region" description="Acidic residues" evidence="1">
    <location>
        <begin position="482"/>
        <end position="499"/>
    </location>
</feature>
<feature type="region of interest" description="Disordered" evidence="1">
    <location>
        <begin position="620"/>
        <end position="662"/>
    </location>
</feature>
<evidence type="ECO:0000313" key="3">
    <source>
        <dbReference type="Proteomes" id="UP000452235"/>
    </source>
</evidence>
<dbReference type="GO" id="GO:0000724">
    <property type="term" value="P:double-strand break repair via homologous recombination"/>
    <property type="evidence" value="ECO:0007669"/>
    <property type="project" value="TreeGrafter"/>
</dbReference>
<comment type="caution">
    <text evidence="2">The sequence shown here is derived from an EMBL/GenBank/DDBJ whole genome shotgun (WGS) entry which is preliminary data.</text>
</comment>
<organism evidence="2 3">
    <name type="scientific">Aspergillus terreus</name>
    <dbReference type="NCBI Taxonomy" id="33178"/>
    <lineage>
        <taxon>Eukaryota</taxon>
        <taxon>Fungi</taxon>
        <taxon>Dikarya</taxon>
        <taxon>Ascomycota</taxon>
        <taxon>Pezizomycotina</taxon>
        <taxon>Eurotiomycetes</taxon>
        <taxon>Eurotiomycetidae</taxon>
        <taxon>Eurotiales</taxon>
        <taxon>Aspergillaceae</taxon>
        <taxon>Aspergillus</taxon>
        <taxon>Aspergillus subgen. Circumdati</taxon>
    </lineage>
</organism>
<dbReference type="GO" id="GO:0035361">
    <property type="term" value="C:Cul8-RING ubiquitin ligase complex"/>
    <property type="evidence" value="ECO:0007669"/>
    <property type="project" value="TreeGrafter"/>
</dbReference>
<feature type="compositionally biased region" description="Basic residues" evidence="1">
    <location>
        <begin position="354"/>
        <end position="363"/>
    </location>
</feature>
<reference evidence="2 3" key="1">
    <citation type="submission" date="2020-01" db="EMBL/GenBank/DDBJ databases">
        <title>Aspergillus terreus IFO 6365 whole genome shotgun sequence.</title>
        <authorList>
            <person name="Kanamasa S."/>
            <person name="Takahashi H."/>
        </authorList>
    </citation>
    <scope>NUCLEOTIDE SEQUENCE [LARGE SCALE GENOMIC DNA]</scope>
    <source>
        <strain evidence="2 3">IFO 6365</strain>
    </source>
</reference>
<feature type="compositionally biased region" description="Basic residues" evidence="1">
    <location>
        <begin position="549"/>
        <end position="558"/>
    </location>
</feature>
<feature type="compositionally biased region" description="Basic and acidic residues" evidence="1">
    <location>
        <begin position="442"/>
        <end position="453"/>
    </location>
</feature>
<feature type="compositionally biased region" description="Polar residues" evidence="1">
    <location>
        <begin position="384"/>
        <end position="416"/>
    </location>
</feature>
<keyword evidence="3" id="KW-1185">Reference proteome</keyword>
<dbReference type="EMBL" id="BLJY01000001">
    <property type="protein sequence ID" value="GFF12237.1"/>
    <property type="molecule type" value="Genomic_DNA"/>
</dbReference>
<feature type="compositionally biased region" description="Basic and acidic residues" evidence="1">
    <location>
        <begin position="573"/>
        <end position="589"/>
    </location>
</feature>
<dbReference type="Pfam" id="PF09462">
    <property type="entry name" value="Mus7"/>
    <property type="match status" value="1"/>
</dbReference>
<feature type="region of interest" description="Disordered" evidence="1">
    <location>
        <begin position="909"/>
        <end position="931"/>
    </location>
</feature>
<gene>
    <name evidence="2" type="ORF">ATEIFO6365_0001046000</name>
</gene>
<dbReference type="GO" id="GO:0031297">
    <property type="term" value="P:replication fork processing"/>
    <property type="evidence" value="ECO:0007669"/>
    <property type="project" value="InterPro"/>
</dbReference>
<feature type="region of interest" description="Disordered" evidence="1">
    <location>
        <begin position="755"/>
        <end position="842"/>
    </location>
</feature>
<sequence length="2245" mass="253060">MESWRERGFVPDSDEEDGFDSQNSLKTNDNTDAGADIARDGERSSVSANTSDDDDELGSDTPTQQRIDRRTVPSVSAEERTPTAAAPENRKESQLGSSSQQEDLARTADFSQTLSDDHEHSPPSTPQAKSQRDIWDTLSSSPDELQLDFLPSRRRNVLPERMQNESQLPEQTEDKDEPNTEISPLSSPLSSIHSSFDETENGAQENGAQGQAENPPQDNFEDVLAPLNLPDDVLRELSQPTRRSLRQRNPIQLHPYLLEDAKYRRLMKQGGIRPIRIAQYQEALRAAAQASENREYGEDADPPLSSPGVNPSSPPSSPVAARRVSAERSGNATLRRPTLRASDLLNRSPVGSRQRPHKRRKVARPADDEQYEQLRRMVIPQVVIDTSPSSTRMDSDSIFDNPQSPPRSGSASSPHTTNHKEFRFPRGFSPPPRNSPRISSTAERRDDDHHDADPDLMDWSGPMLDQDPGDVQSIRSQSQPDSDGEQDNEDDEQEEEQSSDENAVRELRRRIKGVLPASWLRLDQQKRAEDRVSSTQRNRDSRQENAKGVARKITKRGSTRPSSPKGHLTSLRELADHESSDGSDKDIDVDSRQELARLVGFDDPFMDQDMGDDVLEDNRIDYMFPSNPRGRSVSGTKKSSTKRPSQSKAGSRFTDLNKRPRLKRQARLTDPIYGARKESRISRAPPMIGILDAPDVASRPRNEQPQFLRVAARNARSRRDRGRRSPSRKVFQLSSRVDTEDANVSLRQWRKGKLRQTRLSGYQTKPHERQPLADLSSNPKETLGSLVAKEISKTSRTQDRSTNHPQVDRGADALPRLEAPAPDPASRNGDTEPKPSEPYRQGHNWIVRRNVAISSLKRNAPRPAISDLVGGTIGSAGFQTPLATLNRGRQPRRLPKGRDVNLLLDRFLGSSPADADKPRRMTEAPVPTQSDDMLPTARLQIRRPQVRKRPPRRIDVNAPERQETLAPLVLEDEPFSLVDERPLPFSRQGGLSGYRRSYSIDFNITPLHSGTFFHESTFIGSGEFSRALALGKRDLDHPAGVFHLHAGTLSFRWGPWNDTVSSELGASFDIIFEEIERSHTSAEQPEDRLSHACTLYRSLVKYFTDSLTFIDPIDRAGFIRRAHGLVSQLNDSLATRPETNNSEAGWLARISAYNIVFANQAYRIACHDVVTECVRVEAVEVVRNAARQVAALISTPAGQADIRKFLEENKSDEKREAGIREDHPCVDAYVIAYHVLHGADGLKGSFEEVLAEACSLSDAPDKVRSTDVNWMEDRWYLIFTMLPLSEIDAAGIARIGSRFRNTPDNWTIPERLVRPVLDTYDPNSETPISYNNYCRTLFHRCLHLINAWGWRDCKRILDTLYDFFAKNTLYNLEHEESYGSPSFLDDLDRAPSFDIKLGEPCFHVLLKIIASGLRFLAQRYDKKKIRNFAWRLLPNHGRVYPKEKPLQQTDLAALRNHHDLLCTLYFAVPDGCRPRLEAIKNLVDPASSHRETCNISLRSWSRLVRFKLSTSEDVSGLEQFADWHSYFVTELLKQHGLARKEIEAQNTGGNKFSHQLIERTIAENQRHIESLLKTALTGLKSAINTAPTAEHAEMLARKAPLNAVLGLFSPRVSRVNTTVSEALQVILAYLQKCNPVSPVGAANPHTEDDSQDYGDWTAIEAFYEGETTLALPQGIELVEKTFHPEVSRLLSNCFGEDDCPEDAILLSVVDCWTSIAQTLVKHGLRHWDSYLSRYDSDSWAALRSTIQTRKYTPKFLASCIEKDNSFVAECKVHVYGLWMSCLVERSSMLKFQHSLTEALLNGDNDNPMLQNLPFYRDGTDRRYSVTLEELSQRRLSLISSLLSNMRTHVLRLEEAGSRDLSTARQEYRELVQEMMSSMKSNYQELGTGTKVAQGDYVEFVHRVVGFLQQYTRDICPVDQFFTDPSSFPLPLDDPTYIVARVKSYEPKLSSGKSAKALIVFIQSASERAAIDRRQTYFVEQLHASMEEAYESGDPSRPTLRAFLFQSAFPAYLEAALSSPAGWILSRPIIQTIMLTFEELLFNIDTTDPRCVSSLVDIFSSVFRASYQSLVTIIDNTNRLKEPPIILTISSMVEMITAALRVVDYIDRATDAGETLISQVRVFRQIILFITSHIHDCPLSDPSTEDLTKLAEVFTHDPPTHSKTAAFFREIGQSATRELQAYISESWSRHQGRYYFTRRGCHQPQEIQIEPAIAARLATCPTAAFDDAAGFFFETLEALDLFGTYD</sequence>
<accession>A0A5M3YLG6</accession>
<feature type="compositionally biased region" description="Basic and acidic residues" evidence="1">
    <location>
        <begin position="790"/>
        <end position="811"/>
    </location>
</feature>
<dbReference type="InterPro" id="IPR019021">
    <property type="entry name" value="Mms22"/>
</dbReference>
<feature type="compositionally biased region" description="Low complexity" evidence="1">
    <location>
        <begin position="182"/>
        <end position="194"/>
    </location>
</feature>
<feature type="region of interest" description="Disordered" evidence="1">
    <location>
        <begin position="1"/>
        <end position="248"/>
    </location>
</feature>
<feature type="compositionally biased region" description="Low complexity" evidence="1">
    <location>
        <begin position="318"/>
        <end position="329"/>
    </location>
</feature>
<feature type="compositionally biased region" description="Basic and acidic residues" evidence="1">
    <location>
        <begin position="364"/>
        <end position="375"/>
    </location>
</feature>
<feature type="compositionally biased region" description="Polar residues" evidence="1">
    <location>
        <begin position="201"/>
        <end position="217"/>
    </location>
</feature>
<dbReference type="Proteomes" id="UP000452235">
    <property type="component" value="Unassembled WGS sequence"/>
</dbReference>
<evidence type="ECO:0000313" key="2">
    <source>
        <dbReference type="EMBL" id="GFF12237.1"/>
    </source>
</evidence>
<feature type="compositionally biased region" description="Polar residues" evidence="1">
    <location>
        <begin position="633"/>
        <end position="649"/>
    </location>
</feature>
<evidence type="ECO:0000256" key="1">
    <source>
        <dbReference type="SAM" id="MobiDB-lite"/>
    </source>
</evidence>
<dbReference type="GO" id="GO:0005634">
    <property type="term" value="C:nucleus"/>
    <property type="evidence" value="ECO:0007669"/>
    <property type="project" value="InterPro"/>
</dbReference>
<feature type="region of interest" description="Disordered" evidence="1">
    <location>
        <begin position="712"/>
        <end position="742"/>
    </location>
</feature>
<feature type="region of interest" description="Disordered" evidence="1">
    <location>
        <begin position="289"/>
        <end position="589"/>
    </location>
</feature>
<dbReference type="VEuPathDB" id="FungiDB:ATEG_01262"/>
<feature type="compositionally biased region" description="Basic and acidic residues" evidence="1">
    <location>
        <begin position="523"/>
        <end position="545"/>
    </location>
</feature>
<dbReference type="OrthoDB" id="2386201at2759"/>
<protein>
    <submittedName>
        <fullName evidence="2">Uncharacterized protein</fullName>
    </submittedName>
</protein>
<proteinExistence type="predicted"/>